<comment type="caution">
    <text evidence="5">The sequence shown here is derived from an EMBL/GenBank/DDBJ whole genome shotgun (WGS) entry which is preliminary data.</text>
</comment>
<gene>
    <name evidence="5" type="ORF">D2E25_1038</name>
</gene>
<keyword evidence="2" id="KW-0472">Membrane</keyword>
<evidence type="ECO:0000313" key="6">
    <source>
        <dbReference type="Proteomes" id="UP000287533"/>
    </source>
</evidence>
<feature type="chain" id="PRO_5019007088" evidence="3">
    <location>
        <begin position="34"/>
        <end position="403"/>
    </location>
</feature>
<dbReference type="InterPro" id="IPR011635">
    <property type="entry name" value="CARDB"/>
</dbReference>
<keyword evidence="3" id="KW-0732">Signal</keyword>
<feature type="region of interest" description="Disordered" evidence="1">
    <location>
        <begin position="357"/>
        <end position="403"/>
    </location>
</feature>
<dbReference type="Proteomes" id="UP000287533">
    <property type="component" value="Unassembled WGS sequence"/>
</dbReference>
<evidence type="ECO:0000256" key="1">
    <source>
        <dbReference type="SAM" id="MobiDB-lite"/>
    </source>
</evidence>
<accession>A0A430FJJ5</accession>
<keyword evidence="6" id="KW-1185">Reference proteome</keyword>
<evidence type="ECO:0000256" key="3">
    <source>
        <dbReference type="SAM" id="SignalP"/>
    </source>
</evidence>
<organism evidence="5 6">
    <name type="scientific">Bifidobacterium goeldii</name>
    <dbReference type="NCBI Taxonomy" id="2306975"/>
    <lineage>
        <taxon>Bacteria</taxon>
        <taxon>Bacillati</taxon>
        <taxon>Actinomycetota</taxon>
        <taxon>Actinomycetes</taxon>
        <taxon>Bifidobacteriales</taxon>
        <taxon>Bifidobacteriaceae</taxon>
        <taxon>Bifidobacterium</taxon>
    </lineage>
</organism>
<feature type="transmembrane region" description="Helical" evidence="2">
    <location>
        <begin position="326"/>
        <end position="347"/>
    </location>
</feature>
<feature type="signal peptide" evidence="3">
    <location>
        <begin position="1"/>
        <end position="33"/>
    </location>
</feature>
<protein>
    <submittedName>
        <fullName evidence="5">ABC transporter permease</fullName>
    </submittedName>
</protein>
<sequence>MTNRGTKTRAQLTRVAAALLATTAMMVAPGITASILPQHATIPQVAAIAYADDTTADTGTSNGTTSAGGSSETTTPIAGPVPNVIITNFTYGDGSVSAGSDFTLAFTFQNKGKVAISNMVVTVDGGENFAIAGGTNTFYFDSLAAGGSNTQSVPMQALAGAKSGAQGVTVSFRYEYVDSGARNSNSSDIKISVPVSQPDRFQLNDPVPPEGVTVGTESTITMEYVNKGKGDIANVEASIEGDDIETVAKTQYIGNVASGTSGSIGFAFTPTTAGELNLKLSVTYEDSDGKSQTKEFPLTVTASDAAPTDDSGMVMPDETVNQGAAWWVWVLAALGAIAVVVISIVLVRRHRKKKAKAAQIDEEWDEWKGESASSTDASSAAASPSGESSAANVEAPTQVIDRN</sequence>
<dbReference type="Gene3D" id="2.60.40.10">
    <property type="entry name" value="Immunoglobulins"/>
    <property type="match status" value="1"/>
</dbReference>
<dbReference type="Pfam" id="PF07705">
    <property type="entry name" value="CARDB"/>
    <property type="match status" value="1"/>
</dbReference>
<name>A0A430FJJ5_9BIFI</name>
<evidence type="ECO:0000313" key="5">
    <source>
        <dbReference type="EMBL" id="RSX53065.1"/>
    </source>
</evidence>
<feature type="domain" description="CARDB" evidence="4">
    <location>
        <begin position="205"/>
        <end position="285"/>
    </location>
</feature>
<feature type="compositionally biased region" description="Low complexity" evidence="1">
    <location>
        <begin position="371"/>
        <end position="391"/>
    </location>
</feature>
<dbReference type="EMBL" id="QXGL01000003">
    <property type="protein sequence ID" value="RSX53065.1"/>
    <property type="molecule type" value="Genomic_DNA"/>
</dbReference>
<feature type="compositionally biased region" description="Low complexity" evidence="1">
    <location>
        <begin position="57"/>
        <end position="75"/>
    </location>
</feature>
<evidence type="ECO:0000259" key="4">
    <source>
        <dbReference type="Pfam" id="PF07705"/>
    </source>
</evidence>
<dbReference type="OrthoDB" id="1704454at2"/>
<dbReference type="PANTHER" id="PTHR35902">
    <property type="entry name" value="S-LAYER DOMAIN-LIKE PROTEIN-RELATED"/>
    <property type="match status" value="1"/>
</dbReference>
<dbReference type="AlphaFoldDB" id="A0A430FJJ5"/>
<dbReference type="InterPro" id="IPR013783">
    <property type="entry name" value="Ig-like_fold"/>
</dbReference>
<evidence type="ECO:0000256" key="2">
    <source>
        <dbReference type="SAM" id="Phobius"/>
    </source>
</evidence>
<keyword evidence="2" id="KW-0812">Transmembrane</keyword>
<dbReference type="RefSeq" id="WP_125980585.1">
    <property type="nucleotide sequence ID" value="NZ_QXGL01000003.1"/>
</dbReference>
<proteinExistence type="predicted"/>
<reference evidence="5 6" key="1">
    <citation type="submission" date="2018-09" db="EMBL/GenBank/DDBJ databases">
        <title>Characterization of the phylogenetic diversity of five novel species belonging to the genus Bifidobacterium.</title>
        <authorList>
            <person name="Lugli G.A."/>
            <person name="Duranti S."/>
            <person name="Milani C."/>
        </authorList>
    </citation>
    <scope>NUCLEOTIDE SEQUENCE [LARGE SCALE GENOMIC DNA]</scope>
    <source>
        <strain evidence="5 6">2034B</strain>
    </source>
</reference>
<dbReference type="GO" id="GO:0005975">
    <property type="term" value="P:carbohydrate metabolic process"/>
    <property type="evidence" value="ECO:0007669"/>
    <property type="project" value="UniProtKB-ARBA"/>
</dbReference>
<keyword evidence="2" id="KW-1133">Transmembrane helix</keyword>
<dbReference type="PANTHER" id="PTHR35902:SF6">
    <property type="entry name" value="CONSERVED WITHIN P. AEROPHILUM"/>
    <property type="match status" value="1"/>
</dbReference>
<feature type="region of interest" description="Disordered" evidence="1">
    <location>
        <begin position="57"/>
        <end position="76"/>
    </location>
</feature>